<dbReference type="Gene3D" id="1.25.40.10">
    <property type="entry name" value="Tetratricopeptide repeat domain"/>
    <property type="match status" value="1"/>
</dbReference>
<organism evidence="2 3">
    <name type="scientific">Candidatus Bealeia paramacronuclearis</name>
    <dbReference type="NCBI Taxonomy" id="1921001"/>
    <lineage>
        <taxon>Bacteria</taxon>
        <taxon>Pseudomonadati</taxon>
        <taxon>Pseudomonadota</taxon>
        <taxon>Alphaproteobacteria</taxon>
        <taxon>Holosporales</taxon>
        <taxon>Holosporaceae</taxon>
        <taxon>Candidatus Bealeia</taxon>
    </lineage>
</organism>
<dbReference type="InterPro" id="IPR049003">
    <property type="entry name" value="PgaA_barrel"/>
</dbReference>
<dbReference type="Proteomes" id="UP001330434">
    <property type="component" value="Chromosome"/>
</dbReference>
<dbReference type="InterPro" id="IPR023870">
    <property type="entry name" value="PGA_export_porin_PgaA"/>
</dbReference>
<sequence length="603" mass="70011">MRARIEALRQSGAPYRAHELALQSPELFQKQDLEKYEGDKTAVRIRWGEDGGPEPLKRYDHTDQAIRDLLRHKKENLSAPEKERAQSDLIQAFHNRLEMKRAIIEFENYKGKGKSINAIPSYVLIAAGEAYLQLREPQKAREILEEVHRKSPLNYKNNVLLYYAHEETEDHDKALAFIRNSILYEPKWILGKTENSSRKELEQTLAASPFYSNLNNEGQKTLEDFNNTAPANLEILRLLSDLYNARGLPRASLEKAELGLALEPQNIELQVAKIKALISLNRIEEARYEKEQLVRLYPEQSNVQDLEKEWKVFDKWEIISDFQNEKSSGTTFGSKSSQLDTKLYSPPIYNHYRVFAHDVIGRALFPEGMERLYRQGAGVEYRGPDWEIEGEVDHNAYPTQRPSFRLSTTWNPQDEWLYSAQGEYFSLDTPMRALKNHIFSNKFKSGVTYQKNEDFSAGIQSYIQNFSDRNLWGGVSGFMKKDILVHPKRKIDLRADVGTDFSRLTNVIYFSPKRTLSYSLTTSAVDQLWRQYENEFHHRVTMSGGFYSQKGFKTEFVGKIGYQHEIKLNKLYELIYGVERGRNVYDGGLEYSNTVFIKLNARF</sequence>
<accession>A0ABZ2C0J4</accession>
<proteinExistence type="predicted"/>
<evidence type="ECO:0000313" key="2">
    <source>
        <dbReference type="EMBL" id="WVX65982.1"/>
    </source>
</evidence>
<evidence type="ECO:0000313" key="3">
    <source>
        <dbReference type="Proteomes" id="UP001330434"/>
    </source>
</evidence>
<name>A0ABZ2C0J4_9PROT</name>
<dbReference type="InterPro" id="IPR011990">
    <property type="entry name" value="TPR-like_helical_dom_sf"/>
</dbReference>
<dbReference type="SUPFAM" id="SSF48452">
    <property type="entry name" value="TPR-like"/>
    <property type="match status" value="1"/>
</dbReference>
<dbReference type="NCBIfam" id="TIGR03939">
    <property type="entry name" value="PGA_TPR_OMP"/>
    <property type="match status" value="1"/>
</dbReference>
<dbReference type="Pfam" id="PF21197">
    <property type="entry name" value="PgaA_barrel"/>
    <property type="match status" value="1"/>
</dbReference>
<feature type="domain" description="PgaA membrane beta barrel" evidence="1">
    <location>
        <begin position="319"/>
        <end position="603"/>
    </location>
</feature>
<dbReference type="EMBL" id="CP133270">
    <property type="protein sequence ID" value="WVX65982.1"/>
    <property type="molecule type" value="Genomic_DNA"/>
</dbReference>
<protein>
    <submittedName>
        <fullName evidence="2">Poly-beta-1,6 N-acetyl-D-glucosamine export porin PgaA</fullName>
    </submittedName>
</protein>
<dbReference type="RefSeq" id="WP_331256544.1">
    <property type="nucleotide sequence ID" value="NZ_CP133270.1"/>
</dbReference>
<reference evidence="2 3" key="1">
    <citation type="journal article" date="2024" name="Environ. Microbiol.">
        <title>Novel evolutionary insights on the interactions of the Holosporales (Alphaproteobacteria) with eukaryotic hosts from comparative genomics.</title>
        <authorList>
            <person name="Giovannini M."/>
            <person name="Petroni G."/>
            <person name="Castelli M."/>
        </authorList>
    </citation>
    <scope>NUCLEOTIDE SEQUENCE [LARGE SCALE GENOMIC DNA]</scope>
    <source>
        <strain evidence="2 3">US_Bl 15I1</strain>
    </source>
</reference>
<gene>
    <name evidence="2" type="ORF">Bealeia1_00151</name>
</gene>
<keyword evidence="3" id="KW-1185">Reference proteome</keyword>
<evidence type="ECO:0000259" key="1">
    <source>
        <dbReference type="Pfam" id="PF21197"/>
    </source>
</evidence>